<dbReference type="InParanoid" id="A0A6P6DAR4"/>
<evidence type="ECO:0000256" key="1">
    <source>
        <dbReference type="SAM" id="MobiDB-lite"/>
    </source>
</evidence>
<dbReference type="RefSeq" id="XP_023557177.1">
    <property type="nucleotide sequence ID" value="XM_023701409.1"/>
</dbReference>
<feature type="region of interest" description="Disordered" evidence="1">
    <location>
        <begin position="1"/>
        <end position="106"/>
    </location>
</feature>
<dbReference type="AlphaFoldDB" id="A0A6P6DAR4"/>
<sequence length="129" mass="13498">MKVQHLMGSPWGPPGARPDGLHREPGVLRGVGARAPLRFAARGEPPGPRAGREQGAPGLGPRREAAAAPPARGPRGPQDPPLQGENLQEGETLWHLPPGHHPGGLHLQSLQLLLSSEMPGQGGCSSVWK</sequence>
<reference evidence="3" key="1">
    <citation type="submission" date="2025-08" db="UniProtKB">
        <authorList>
            <consortium name="RefSeq"/>
        </authorList>
    </citation>
    <scope>IDENTIFICATION</scope>
</reference>
<keyword evidence="2" id="KW-1185">Reference proteome</keyword>
<name>A0A6P6DAR4_OCTDE</name>
<feature type="compositionally biased region" description="Low complexity" evidence="1">
    <location>
        <begin position="55"/>
        <end position="76"/>
    </location>
</feature>
<dbReference type="Proteomes" id="UP000515203">
    <property type="component" value="Unplaced"/>
</dbReference>
<proteinExistence type="predicted"/>
<organism evidence="2 3">
    <name type="scientific">Octodon degus</name>
    <name type="common">Degu</name>
    <name type="synonym">Sciurus degus</name>
    <dbReference type="NCBI Taxonomy" id="10160"/>
    <lineage>
        <taxon>Eukaryota</taxon>
        <taxon>Metazoa</taxon>
        <taxon>Chordata</taxon>
        <taxon>Craniata</taxon>
        <taxon>Vertebrata</taxon>
        <taxon>Euteleostomi</taxon>
        <taxon>Mammalia</taxon>
        <taxon>Eutheria</taxon>
        <taxon>Euarchontoglires</taxon>
        <taxon>Glires</taxon>
        <taxon>Rodentia</taxon>
        <taxon>Hystricomorpha</taxon>
        <taxon>Octodontidae</taxon>
        <taxon>Octodon</taxon>
    </lineage>
</organism>
<evidence type="ECO:0000313" key="3">
    <source>
        <dbReference type="RefSeq" id="XP_023557177.1"/>
    </source>
</evidence>
<gene>
    <name evidence="3" type="primary">LOC111812663</name>
</gene>
<accession>A0A6P6DAR4</accession>
<evidence type="ECO:0000313" key="2">
    <source>
        <dbReference type="Proteomes" id="UP000515203"/>
    </source>
</evidence>
<dbReference type="GeneID" id="111812663"/>
<protein>
    <submittedName>
        <fullName evidence="3">Collagen alpha-1(I) chain-like</fullName>
    </submittedName>
</protein>